<gene>
    <name evidence="2" type="ORF">JOC54_001824</name>
</gene>
<feature type="transmembrane region" description="Helical" evidence="1">
    <location>
        <begin position="26"/>
        <end position="46"/>
    </location>
</feature>
<sequence>MGKRFRGYPPPCPPPGPPRPFGRVKIIVIQFLPPILVFQLIRTLLLPTAFDLFLLAFFIVFFICLFLGIF</sequence>
<reference evidence="2" key="1">
    <citation type="submission" date="2021-01" db="EMBL/GenBank/DDBJ databases">
        <title>Genomic Encyclopedia of Type Strains, Phase IV (KMG-IV): sequencing the most valuable type-strain genomes for metagenomic binning, comparative biology and taxonomic classification.</title>
        <authorList>
            <person name="Goeker M."/>
        </authorList>
    </citation>
    <scope>NUCLEOTIDE SEQUENCE</scope>
    <source>
        <strain evidence="2">DSM 21943</strain>
    </source>
</reference>
<keyword evidence="1" id="KW-0472">Membrane</keyword>
<keyword evidence="3" id="KW-1185">Reference proteome</keyword>
<dbReference type="Proteomes" id="UP001179280">
    <property type="component" value="Unassembled WGS sequence"/>
</dbReference>
<name>A0ABS2SSR1_9BACI</name>
<evidence type="ECO:0000313" key="2">
    <source>
        <dbReference type="EMBL" id="MBM7838568.1"/>
    </source>
</evidence>
<accession>A0ABS2SSR1</accession>
<dbReference type="EMBL" id="JAFBCV010000004">
    <property type="protein sequence ID" value="MBM7838568.1"/>
    <property type="molecule type" value="Genomic_DNA"/>
</dbReference>
<keyword evidence="1" id="KW-1133">Transmembrane helix</keyword>
<protein>
    <submittedName>
        <fullName evidence="2">Uncharacterized protein</fullName>
    </submittedName>
</protein>
<evidence type="ECO:0000256" key="1">
    <source>
        <dbReference type="SAM" id="Phobius"/>
    </source>
</evidence>
<organism evidence="2 3">
    <name type="scientific">Shouchella xiaoxiensis</name>
    <dbReference type="NCBI Taxonomy" id="766895"/>
    <lineage>
        <taxon>Bacteria</taxon>
        <taxon>Bacillati</taxon>
        <taxon>Bacillota</taxon>
        <taxon>Bacilli</taxon>
        <taxon>Bacillales</taxon>
        <taxon>Bacillaceae</taxon>
        <taxon>Shouchella</taxon>
    </lineage>
</organism>
<comment type="caution">
    <text evidence="2">The sequence shown here is derived from an EMBL/GenBank/DDBJ whole genome shotgun (WGS) entry which is preliminary data.</text>
</comment>
<evidence type="ECO:0000313" key="3">
    <source>
        <dbReference type="Proteomes" id="UP001179280"/>
    </source>
</evidence>
<dbReference type="RefSeq" id="WP_035419711.1">
    <property type="nucleotide sequence ID" value="NZ_JAFBCV010000004.1"/>
</dbReference>
<proteinExistence type="predicted"/>
<keyword evidence="1" id="KW-0812">Transmembrane</keyword>
<feature type="transmembrane region" description="Helical" evidence="1">
    <location>
        <begin position="52"/>
        <end position="69"/>
    </location>
</feature>